<comment type="caution">
    <text evidence="1">The sequence shown here is derived from an EMBL/GenBank/DDBJ whole genome shotgun (WGS) entry which is preliminary data.</text>
</comment>
<gene>
    <name evidence="1" type="ORF">AVEN_68357_1</name>
</gene>
<organism evidence="1 2">
    <name type="scientific">Araneus ventricosus</name>
    <name type="common">Orbweaver spider</name>
    <name type="synonym">Epeira ventricosa</name>
    <dbReference type="NCBI Taxonomy" id="182803"/>
    <lineage>
        <taxon>Eukaryota</taxon>
        <taxon>Metazoa</taxon>
        <taxon>Ecdysozoa</taxon>
        <taxon>Arthropoda</taxon>
        <taxon>Chelicerata</taxon>
        <taxon>Arachnida</taxon>
        <taxon>Araneae</taxon>
        <taxon>Araneomorphae</taxon>
        <taxon>Entelegynae</taxon>
        <taxon>Araneoidea</taxon>
        <taxon>Araneidae</taxon>
        <taxon>Araneus</taxon>
    </lineage>
</organism>
<dbReference type="AlphaFoldDB" id="A0A4Y2G2Z2"/>
<name>A0A4Y2G2Z2_ARAVE</name>
<protein>
    <submittedName>
        <fullName evidence="1">Uncharacterized protein</fullName>
    </submittedName>
</protein>
<reference evidence="1 2" key="1">
    <citation type="journal article" date="2019" name="Sci. Rep.">
        <title>Orb-weaving spider Araneus ventricosus genome elucidates the spidroin gene catalogue.</title>
        <authorList>
            <person name="Kono N."/>
            <person name="Nakamura H."/>
            <person name="Ohtoshi R."/>
            <person name="Moran D.A.P."/>
            <person name="Shinohara A."/>
            <person name="Yoshida Y."/>
            <person name="Fujiwara M."/>
            <person name="Mori M."/>
            <person name="Tomita M."/>
            <person name="Arakawa K."/>
        </authorList>
    </citation>
    <scope>NUCLEOTIDE SEQUENCE [LARGE SCALE GENOMIC DNA]</scope>
</reference>
<dbReference type="Proteomes" id="UP000499080">
    <property type="component" value="Unassembled WGS sequence"/>
</dbReference>
<proteinExistence type="predicted"/>
<keyword evidence="2" id="KW-1185">Reference proteome</keyword>
<sequence length="88" mass="10117">MSWVWRFICYGTLSAKPRRHDEESQGSNILTVQMGIQRGRQRPSSTAIVDVHSGAMDLRQSLEYRSRTLASQKKLQLKIYVHFPSHAS</sequence>
<accession>A0A4Y2G2Z2</accession>
<evidence type="ECO:0000313" key="2">
    <source>
        <dbReference type="Proteomes" id="UP000499080"/>
    </source>
</evidence>
<dbReference type="EMBL" id="BGPR01001163">
    <property type="protein sequence ID" value="GBM47035.1"/>
    <property type="molecule type" value="Genomic_DNA"/>
</dbReference>
<evidence type="ECO:0000313" key="1">
    <source>
        <dbReference type="EMBL" id="GBM47035.1"/>
    </source>
</evidence>